<accession>A0A391P2J4</accession>
<dbReference type="Pfam" id="PF25137">
    <property type="entry name" value="ADH_Fe_C"/>
    <property type="match status" value="1"/>
</dbReference>
<protein>
    <submittedName>
        <fullName evidence="4">1,3-propanediol dehydrogenase</fullName>
    </submittedName>
</protein>
<dbReference type="InterPro" id="IPR039697">
    <property type="entry name" value="Alcohol_dehydrogenase_Fe"/>
</dbReference>
<evidence type="ECO:0000259" key="2">
    <source>
        <dbReference type="Pfam" id="PF00465"/>
    </source>
</evidence>
<dbReference type="InterPro" id="IPR018211">
    <property type="entry name" value="ADH_Fe_CS"/>
</dbReference>
<dbReference type="RefSeq" id="WP_119298919.1">
    <property type="nucleotide sequence ID" value="NZ_BHGK01000001.1"/>
</dbReference>
<dbReference type="CDD" id="cd08196">
    <property type="entry name" value="Fe-ADH-like"/>
    <property type="match status" value="1"/>
</dbReference>
<sequence length="372" mass="40260">MNWNYMQPVTIRFGNGRIKGLAEEVKALGGNRGILITSPSFVKRGLAAKVQKESEGLICVIYGGVSPNPDIKECEACISMINDHECDFVVALGGGSVLDCAKAAAVMCQEERPVKAYMEDASLLPDTSLPLIAVPTTAGTGSEITCVSVLSDHEAGVKKPLSCDAFYPTLAIVDPELTYSVPPHTTACTGMDVLCHALEAYWSKHHFPIGDALAVHALKLVFDYLQLACEQPEHALAREKMAEASVIAGLAFTIPKTTSAHACSYPLTNLLGIAHGEACGLTIDHFLRINGAEDDGRLLELAKMLGFKDVEAFADGIDSLKRTIGVRTDLKDLQLDKEQKEALVQGSKHPNLLNNPVEITETMLRDLYRKLW</sequence>
<keyword evidence="5" id="KW-1185">Reference proteome</keyword>
<dbReference type="InterPro" id="IPR001670">
    <property type="entry name" value="ADH_Fe/GldA"/>
</dbReference>
<dbReference type="Proteomes" id="UP000265643">
    <property type="component" value="Unassembled WGS sequence"/>
</dbReference>
<dbReference type="AlphaFoldDB" id="A0A391P2J4"/>
<dbReference type="GO" id="GO:0046872">
    <property type="term" value="F:metal ion binding"/>
    <property type="evidence" value="ECO:0007669"/>
    <property type="project" value="InterPro"/>
</dbReference>
<dbReference type="Gene3D" id="3.40.50.1970">
    <property type="match status" value="1"/>
</dbReference>
<feature type="domain" description="Fe-containing alcohol dehydrogenase-like C-terminal" evidence="3">
    <location>
        <begin position="186"/>
        <end position="371"/>
    </location>
</feature>
<keyword evidence="1" id="KW-0560">Oxidoreductase</keyword>
<dbReference type="EMBL" id="BHGK01000001">
    <property type="protein sequence ID" value="GCA68274.1"/>
    <property type="molecule type" value="Genomic_DNA"/>
</dbReference>
<proteinExistence type="predicted"/>
<dbReference type="Gene3D" id="1.20.1090.10">
    <property type="entry name" value="Dehydroquinate synthase-like - alpha domain"/>
    <property type="match status" value="1"/>
</dbReference>
<dbReference type="PANTHER" id="PTHR11496">
    <property type="entry name" value="ALCOHOL DEHYDROGENASE"/>
    <property type="match status" value="1"/>
</dbReference>
<dbReference type="PANTHER" id="PTHR11496:SF103">
    <property type="entry name" value="DEHYDROGENASE, PUTATIVE-RELATED"/>
    <property type="match status" value="1"/>
</dbReference>
<dbReference type="GO" id="GO:0004022">
    <property type="term" value="F:alcohol dehydrogenase (NAD+) activity"/>
    <property type="evidence" value="ECO:0007669"/>
    <property type="project" value="UniProtKB-ARBA"/>
</dbReference>
<dbReference type="PROSITE" id="PS00913">
    <property type="entry name" value="ADH_IRON_1"/>
    <property type="match status" value="1"/>
</dbReference>
<feature type="domain" description="Alcohol dehydrogenase iron-type/glycerol dehydrogenase GldA" evidence="2">
    <location>
        <begin position="8"/>
        <end position="175"/>
    </location>
</feature>
<organism evidence="4 5">
    <name type="scientific">Mediterraneibacter butyricigenes</name>
    <dbReference type="NCBI Taxonomy" id="2316025"/>
    <lineage>
        <taxon>Bacteria</taxon>
        <taxon>Bacillati</taxon>
        <taxon>Bacillota</taxon>
        <taxon>Clostridia</taxon>
        <taxon>Lachnospirales</taxon>
        <taxon>Lachnospiraceae</taxon>
        <taxon>Mediterraneibacter</taxon>
    </lineage>
</organism>
<dbReference type="SUPFAM" id="SSF56796">
    <property type="entry name" value="Dehydroquinate synthase-like"/>
    <property type="match status" value="1"/>
</dbReference>
<comment type="caution">
    <text evidence="4">The sequence shown here is derived from an EMBL/GenBank/DDBJ whole genome shotgun (WGS) entry which is preliminary data.</text>
</comment>
<evidence type="ECO:0000256" key="1">
    <source>
        <dbReference type="ARBA" id="ARBA00023002"/>
    </source>
</evidence>
<reference evidence="5" key="1">
    <citation type="submission" date="2018-09" db="EMBL/GenBank/DDBJ databases">
        <title>Draft Genome Sequence of Mediterraneibacter sp. KCTC 15684.</title>
        <authorList>
            <person name="Kim J.S."/>
            <person name="Han K.I."/>
            <person name="Suh M.K."/>
            <person name="Lee K.C."/>
            <person name="Eom M.K."/>
            <person name="Lee J.H."/>
            <person name="Park S.H."/>
            <person name="Kang S.W."/>
            <person name="Park J.E."/>
            <person name="Oh B.S."/>
            <person name="Yu S.Y."/>
            <person name="Choi S.H."/>
            <person name="Lee D.H."/>
            <person name="Yoon H."/>
            <person name="Kim B."/>
            <person name="Yang S.J."/>
            <person name="Lee J.S."/>
        </authorList>
    </citation>
    <scope>NUCLEOTIDE SEQUENCE [LARGE SCALE GENOMIC DNA]</scope>
    <source>
        <strain evidence="5">KCTC 15684</strain>
    </source>
</reference>
<evidence type="ECO:0000313" key="4">
    <source>
        <dbReference type="EMBL" id="GCA68274.1"/>
    </source>
</evidence>
<gene>
    <name evidence="4" type="ORF">KGMB01110_27100</name>
</gene>
<evidence type="ECO:0000259" key="3">
    <source>
        <dbReference type="Pfam" id="PF25137"/>
    </source>
</evidence>
<dbReference type="FunFam" id="3.40.50.1970:FF:000003">
    <property type="entry name" value="Alcohol dehydrogenase, iron-containing"/>
    <property type="match status" value="1"/>
</dbReference>
<dbReference type="Pfam" id="PF00465">
    <property type="entry name" value="Fe-ADH"/>
    <property type="match status" value="1"/>
</dbReference>
<evidence type="ECO:0000313" key="5">
    <source>
        <dbReference type="Proteomes" id="UP000265643"/>
    </source>
</evidence>
<name>A0A391P2J4_9FIRM</name>
<dbReference type="InterPro" id="IPR056798">
    <property type="entry name" value="ADH_Fe_C"/>
</dbReference>